<keyword evidence="6 10" id="KW-0862">Zinc</keyword>
<dbReference type="CDD" id="cd00672">
    <property type="entry name" value="CysRS_core"/>
    <property type="match status" value="1"/>
</dbReference>
<keyword evidence="8 10" id="KW-0648">Protein biosynthesis</keyword>
<feature type="binding site" evidence="10">
    <location>
        <position position="262"/>
    </location>
    <ligand>
        <name>Zn(2+)</name>
        <dbReference type="ChEBI" id="CHEBI:29105"/>
    </ligand>
</feature>
<keyword evidence="4 10" id="KW-0479">Metal-binding</keyword>
<reference evidence="13" key="1">
    <citation type="submission" date="2023-07" db="EMBL/GenBank/DDBJ databases">
        <authorList>
            <person name="Kim M."/>
        </authorList>
    </citation>
    <scope>NUCLEOTIDE SEQUENCE</scope>
    <source>
        <strain evidence="13">BIUV-7</strain>
    </source>
</reference>
<evidence type="ECO:0000256" key="7">
    <source>
        <dbReference type="ARBA" id="ARBA00022840"/>
    </source>
</evidence>
<evidence type="ECO:0000313" key="14">
    <source>
        <dbReference type="Proteomes" id="UP001169764"/>
    </source>
</evidence>
<dbReference type="NCBIfam" id="TIGR00435">
    <property type="entry name" value="cysS"/>
    <property type="match status" value="1"/>
</dbReference>
<dbReference type="Proteomes" id="UP001169764">
    <property type="component" value="Unassembled WGS sequence"/>
</dbReference>
<accession>A0ABT8Y576</accession>
<evidence type="ECO:0000256" key="6">
    <source>
        <dbReference type="ARBA" id="ARBA00022833"/>
    </source>
</evidence>
<dbReference type="InterPro" id="IPR024909">
    <property type="entry name" value="Cys-tRNA/MSH_ligase"/>
</dbReference>
<feature type="short sequence motif" description="'HIGH' region" evidence="10">
    <location>
        <begin position="44"/>
        <end position="54"/>
    </location>
</feature>
<dbReference type="GO" id="GO:0004817">
    <property type="term" value="F:cysteine-tRNA ligase activity"/>
    <property type="evidence" value="ECO:0007669"/>
    <property type="project" value="UniProtKB-EC"/>
</dbReference>
<proteinExistence type="inferred from homology"/>
<evidence type="ECO:0000256" key="2">
    <source>
        <dbReference type="ARBA" id="ARBA00011245"/>
    </source>
</evidence>
<keyword evidence="9 10" id="KW-0030">Aminoacyl-tRNA synthetase</keyword>
<feature type="domain" description="Cysteinyl-tRNA ligase anticodon binding" evidence="12">
    <location>
        <begin position="465"/>
        <end position="511"/>
    </location>
</feature>
<dbReference type="Pfam" id="PF01406">
    <property type="entry name" value="tRNA-synt_1e"/>
    <property type="match status" value="1"/>
</dbReference>
<dbReference type="PANTHER" id="PTHR10890">
    <property type="entry name" value="CYSTEINYL-TRNA SYNTHETASE"/>
    <property type="match status" value="1"/>
</dbReference>
<evidence type="ECO:0000313" key="13">
    <source>
        <dbReference type="EMBL" id="MDO6413157.1"/>
    </source>
</evidence>
<name>A0ABT8Y576_9SPHN</name>
<evidence type="ECO:0000256" key="3">
    <source>
        <dbReference type="ARBA" id="ARBA00022598"/>
    </source>
</evidence>
<organism evidence="13 14">
    <name type="scientific">Sphingomonas natans</name>
    <dbReference type="NCBI Taxonomy" id="3063330"/>
    <lineage>
        <taxon>Bacteria</taxon>
        <taxon>Pseudomonadati</taxon>
        <taxon>Pseudomonadota</taxon>
        <taxon>Alphaproteobacteria</taxon>
        <taxon>Sphingomonadales</taxon>
        <taxon>Sphingomonadaceae</taxon>
        <taxon>Sphingomonas</taxon>
    </lineage>
</organism>
<dbReference type="PANTHER" id="PTHR10890:SF3">
    <property type="entry name" value="CYSTEINE--TRNA LIGASE, CYTOPLASMIC"/>
    <property type="match status" value="1"/>
</dbReference>
<evidence type="ECO:0000256" key="4">
    <source>
        <dbReference type="ARBA" id="ARBA00022723"/>
    </source>
</evidence>
<keyword evidence="14" id="KW-1185">Reference proteome</keyword>
<dbReference type="InterPro" id="IPR056411">
    <property type="entry name" value="CysS_C"/>
</dbReference>
<dbReference type="HAMAP" id="MF_00041">
    <property type="entry name" value="Cys_tRNA_synth"/>
    <property type="match status" value="1"/>
</dbReference>
<protein>
    <recommendedName>
        <fullName evidence="10">Cysteine--tRNA ligase</fullName>
        <ecNumber evidence="10">6.1.1.16</ecNumber>
    </recommendedName>
    <alternativeName>
        <fullName evidence="10">Cysteinyl-tRNA synthetase</fullName>
        <shortName evidence="10">CysRS</shortName>
    </alternativeName>
</protein>
<dbReference type="SUPFAM" id="SSF47323">
    <property type="entry name" value="Anticodon-binding domain of a subclass of class I aminoacyl-tRNA synthetases"/>
    <property type="match status" value="1"/>
</dbReference>
<feature type="binding site" evidence="10">
    <location>
        <position position="295"/>
    </location>
    <ligand>
        <name>ATP</name>
        <dbReference type="ChEBI" id="CHEBI:30616"/>
    </ligand>
</feature>
<evidence type="ECO:0000259" key="12">
    <source>
        <dbReference type="Pfam" id="PF23493"/>
    </source>
</evidence>
<evidence type="ECO:0000256" key="9">
    <source>
        <dbReference type="ARBA" id="ARBA00023146"/>
    </source>
</evidence>
<dbReference type="EMBL" id="JAUOTP010000001">
    <property type="protein sequence ID" value="MDO6413157.1"/>
    <property type="molecule type" value="Genomic_DNA"/>
</dbReference>
<dbReference type="SUPFAM" id="SSF52374">
    <property type="entry name" value="Nucleotidylyl transferase"/>
    <property type="match status" value="1"/>
</dbReference>
<dbReference type="EC" id="6.1.1.16" evidence="10"/>
<evidence type="ECO:0000259" key="11">
    <source>
        <dbReference type="Pfam" id="PF01406"/>
    </source>
</evidence>
<keyword evidence="7 10" id="KW-0067">ATP-binding</keyword>
<dbReference type="InterPro" id="IPR009080">
    <property type="entry name" value="tRNAsynth_Ia_anticodon-bd"/>
</dbReference>
<feature type="binding site" evidence="10">
    <location>
        <position position="42"/>
    </location>
    <ligand>
        <name>Zn(2+)</name>
        <dbReference type="ChEBI" id="CHEBI:29105"/>
    </ligand>
</feature>
<evidence type="ECO:0000256" key="10">
    <source>
        <dbReference type="HAMAP-Rule" id="MF_00041"/>
    </source>
</evidence>
<keyword evidence="5 10" id="KW-0547">Nucleotide-binding</keyword>
<comment type="subcellular location">
    <subcellularLocation>
        <location evidence="10">Cytoplasm</location>
    </subcellularLocation>
</comment>
<comment type="similarity">
    <text evidence="1 10">Belongs to the class-I aminoacyl-tRNA synthetase family.</text>
</comment>
<keyword evidence="10" id="KW-0963">Cytoplasm</keyword>
<evidence type="ECO:0000256" key="5">
    <source>
        <dbReference type="ARBA" id="ARBA00022741"/>
    </source>
</evidence>
<feature type="binding site" evidence="10">
    <location>
        <position position="233"/>
    </location>
    <ligand>
        <name>Zn(2+)</name>
        <dbReference type="ChEBI" id="CHEBI:29105"/>
    </ligand>
</feature>
<dbReference type="Gene3D" id="3.40.50.620">
    <property type="entry name" value="HUPs"/>
    <property type="match status" value="1"/>
</dbReference>
<sequence>MFSEPSAPEASHGAPLVLFNSLTRATEEFRPIDPAMVRLYSCGPTVYNFAHLGNLRAYVFTDTLRRTLNWKGWATTHVINITDVGHLTSDADAGEDKMEAAAQAQSRSIWDVAAFYTDAFKADLSALNVMSPSLWSVATDHIQDMIAFATALEARGSTYRLDGGLYFDTTTVPDYGRLAGSRPDETIGRIADVEGKRHPADFAIWRSSPPGVVRQMEWQSPWGPGAPGWHLECSVMSLKYLGAQFDIHTGGIDHREIHHCNEIAQNQAYNDSAATGANLWLHNNFLVDRDGKMSKSKGGFATLSGLQDRGVHPLAYRLLCLSSHYRSELEFSTDALAAALVRLKRLVLAIGQLKDKAGPLPWLLPALEMTATRGASLAFQRATIEAPLGDKARALVEAFDAALSADLMTPQALPLLDEALTMKSLDAEERLRIAASFDMALGLNLMTVDRRALAPRPAAAILTAEQVEAVLDRRRTARETKDYGTSDALRDELVAGGVDVMDGDALRWEWRPLL</sequence>
<comment type="catalytic activity">
    <reaction evidence="10">
        <text>tRNA(Cys) + L-cysteine + ATP = L-cysteinyl-tRNA(Cys) + AMP + diphosphate</text>
        <dbReference type="Rhea" id="RHEA:17773"/>
        <dbReference type="Rhea" id="RHEA-COMP:9661"/>
        <dbReference type="Rhea" id="RHEA-COMP:9679"/>
        <dbReference type="ChEBI" id="CHEBI:30616"/>
        <dbReference type="ChEBI" id="CHEBI:33019"/>
        <dbReference type="ChEBI" id="CHEBI:35235"/>
        <dbReference type="ChEBI" id="CHEBI:78442"/>
        <dbReference type="ChEBI" id="CHEBI:78517"/>
        <dbReference type="ChEBI" id="CHEBI:456215"/>
        <dbReference type="EC" id="6.1.1.16"/>
    </reaction>
</comment>
<dbReference type="Pfam" id="PF23493">
    <property type="entry name" value="CysS_C"/>
    <property type="match status" value="1"/>
</dbReference>
<dbReference type="Gene3D" id="1.20.120.1910">
    <property type="entry name" value="Cysteine-tRNA ligase, C-terminal anti-codon recognition domain"/>
    <property type="match status" value="1"/>
</dbReference>
<dbReference type="InterPro" id="IPR015803">
    <property type="entry name" value="Cys-tRNA-ligase"/>
</dbReference>
<evidence type="ECO:0000256" key="8">
    <source>
        <dbReference type="ARBA" id="ARBA00022917"/>
    </source>
</evidence>
<dbReference type="PRINTS" id="PR00983">
    <property type="entry name" value="TRNASYNTHCYS"/>
</dbReference>
<comment type="caution">
    <text evidence="13">The sequence shown here is derived from an EMBL/GenBank/DDBJ whole genome shotgun (WGS) entry which is preliminary data.</text>
</comment>
<dbReference type="InterPro" id="IPR014729">
    <property type="entry name" value="Rossmann-like_a/b/a_fold"/>
</dbReference>
<dbReference type="InterPro" id="IPR032678">
    <property type="entry name" value="tRNA-synt_1_cat_dom"/>
</dbReference>
<keyword evidence="3 10" id="KW-0436">Ligase</keyword>
<evidence type="ECO:0000256" key="1">
    <source>
        <dbReference type="ARBA" id="ARBA00005594"/>
    </source>
</evidence>
<feature type="short sequence motif" description="'KMSKS' region" evidence="10">
    <location>
        <begin position="292"/>
        <end position="296"/>
    </location>
</feature>
<feature type="domain" description="tRNA synthetases class I catalytic" evidence="11">
    <location>
        <begin position="29"/>
        <end position="339"/>
    </location>
</feature>
<comment type="subunit">
    <text evidence="2 10">Monomer.</text>
</comment>
<feature type="binding site" evidence="10">
    <location>
        <position position="258"/>
    </location>
    <ligand>
        <name>Zn(2+)</name>
        <dbReference type="ChEBI" id="CHEBI:29105"/>
    </ligand>
</feature>
<gene>
    <name evidence="10 13" type="primary">cysS</name>
    <name evidence="13" type="ORF">Q4F19_02065</name>
</gene>
<comment type="cofactor">
    <cofactor evidence="10">
        <name>Zn(2+)</name>
        <dbReference type="ChEBI" id="CHEBI:29105"/>
    </cofactor>
    <text evidence="10">Binds 1 zinc ion per subunit.</text>
</comment>